<protein>
    <submittedName>
        <fullName evidence="2">Uncharacterized protein</fullName>
    </submittedName>
</protein>
<evidence type="ECO:0000256" key="1">
    <source>
        <dbReference type="SAM" id="Phobius"/>
    </source>
</evidence>
<evidence type="ECO:0000313" key="3">
    <source>
        <dbReference type="Proteomes" id="UP000321800"/>
    </source>
</evidence>
<sequence length="160" mass="19044">MWAILLKQDVVFTRYAFIPFFMVASFSITHNTLNNFKDRFYHSQVDYAAISKEVGQRKVLNIRAYQTVFYLSDLKPFDIYLFRDHIDVLYGRNAGLHYMDDLQRQPPYVVMSYDACERHEVEMPVCQWVQTHYQLIYSVNVRRSKPNKLSLSLYKLVHSG</sequence>
<dbReference type="Proteomes" id="UP000321800">
    <property type="component" value="Unassembled WGS sequence"/>
</dbReference>
<organism evidence="2 3">
    <name type="scientific">Acetobacter tropicalis</name>
    <dbReference type="NCBI Taxonomy" id="104102"/>
    <lineage>
        <taxon>Bacteria</taxon>
        <taxon>Pseudomonadati</taxon>
        <taxon>Pseudomonadota</taxon>
        <taxon>Alphaproteobacteria</taxon>
        <taxon>Acetobacterales</taxon>
        <taxon>Acetobacteraceae</taxon>
        <taxon>Acetobacter</taxon>
    </lineage>
</organism>
<comment type="caution">
    <text evidence="2">The sequence shown here is derived from an EMBL/GenBank/DDBJ whole genome shotgun (WGS) entry which is preliminary data.</text>
</comment>
<name>A0A511FLK3_9PROT</name>
<dbReference type="AlphaFoldDB" id="A0A511FLK3"/>
<dbReference type="EMBL" id="BJVR01000007">
    <property type="protein sequence ID" value="GEL50106.1"/>
    <property type="molecule type" value="Genomic_DNA"/>
</dbReference>
<keyword evidence="1" id="KW-1133">Transmembrane helix</keyword>
<reference evidence="2 3" key="1">
    <citation type="submission" date="2019-07" db="EMBL/GenBank/DDBJ databases">
        <title>Whole genome shotgun sequence of Acetobacter tropicalis NBRC 16470.</title>
        <authorList>
            <person name="Hosoyama A."/>
            <person name="Uohara A."/>
            <person name="Ohji S."/>
            <person name="Ichikawa N."/>
        </authorList>
    </citation>
    <scope>NUCLEOTIDE SEQUENCE [LARGE SCALE GENOMIC DNA]</scope>
    <source>
        <strain evidence="2 3">NBRC 16470</strain>
    </source>
</reference>
<feature type="transmembrane region" description="Helical" evidence="1">
    <location>
        <begin position="12"/>
        <end position="33"/>
    </location>
</feature>
<gene>
    <name evidence="2" type="ORF">ATR01nite_11810</name>
</gene>
<accession>A0A511FLK3</accession>
<keyword evidence="1" id="KW-0812">Transmembrane</keyword>
<keyword evidence="1" id="KW-0472">Membrane</keyword>
<evidence type="ECO:0000313" key="2">
    <source>
        <dbReference type="EMBL" id="GEL50106.1"/>
    </source>
</evidence>
<proteinExistence type="predicted"/>